<dbReference type="OrthoDB" id="1921208at2759"/>
<dbReference type="CDD" id="cd02241">
    <property type="entry name" value="cupin_OxOx"/>
    <property type="match status" value="1"/>
</dbReference>
<feature type="binding site" evidence="11">
    <location>
        <position position="103"/>
    </location>
    <ligand>
        <name>oxalate</name>
        <dbReference type="ChEBI" id="CHEBI:30623"/>
    </ligand>
</feature>
<keyword evidence="5 11" id="KW-0479">Metal-binding</keyword>
<dbReference type="InterPro" id="IPR006045">
    <property type="entry name" value="Cupin_1"/>
</dbReference>
<dbReference type="PROSITE" id="PS00725">
    <property type="entry name" value="GERMIN"/>
    <property type="match status" value="1"/>
</dbReference>
<keyword evidence="8" id="KW-0675">Receptor</keyword>
<dbReference type="PANTHER" id="PTHR31238">
    <property type="entry name" value="GERMIN-LIKE PROTEIN SUBFAMILY 3 MEMBER 3"/>
    <property type="match status" value="1"/>
</dbReference>
<dbReference type="InterPro" id="IPR019780">
    <property type="entry name" value="Germin_Mn-BS"/>
</dbReference>
<protein>
    <recommendedName>
        <fullName evidence="14">Germin-like protein</fullName>
    </recommendedName>
</protein>
<dbReference type="FunFam" id="2.60.120.10:FF:000047">
    <property type="entry name" value="Auxin-binding protein ABP19a"/>
    <property type="match status" value="1"/>
</dbReference>
<gene>
    <name evidence="16" type="ORF">CIPAW_04G143800</name>
    <name evidence="17" type="ORF">I3842_04G141900</name>
</gene>
<dbReference type="PRINTS" id="PR00325">
    <property type="entry name" value="GERMIN"/>
</dbReference>
<evidence type="ECO:0000256" key="14">
    <source>
        <dbReference type="RuleBase" id="RU366015"/>
    </source>
</evidence>
<comment type="similarity">
    <text evidence="2 14">Belongs to the germin family.</text>
</comment>
<feature type="binding site" evidence="11">
    <location>
        <position position="108"/>
    </location>
    <ligand>
        <name>oxalate</name>
        <dbReference type="ChEBI" id="CHEBI:30623"/>
    </ligand>
</feature>
<reference evidence="17" key="2">
    <citation type="submission" date="2021-01" db="EMBL/GenBank/DDBJ databases">
        <authorList>
            <person name="Lovell J.T."/>
            <person name="Bentley N."/>
            <person name="Bhattarai G."/>
            <person name="Jenkins J.W."/>
            <person name="Sreedasyam A."/>
            <person name="Alarcon Y."/>
            <person name="Bock C."/>
            <person name="Boston L."/>
            <person name="Carlson J."/>
            <person name="Cervantes K."/>
            <person name="Clermont K."/>
            <person name="Krom N."/>
            <person name="Kubenka K."/>
            <person name="Mamidi S."/>
            <person name="Mattison C."/>
            <person name="Monteros M."/>
            <person name="Pisani C."/>
            <person name="Plott C."/>
            <person name="Rajasekar S."/>
            <person name="Rhein H.S."/>
            <person name="Rohla C."/>
            <person name="Song M."/>
            <person name="Hilaire R.S."/>
            <person name="Shu S."/>
            <person name="Wells L."/>
            <person name="Wang X."/>
            <person name="Webber J."/>
            <person name="Heerema R.J."/>
            <person name="Klein P."/>
            <person name="Conner P."/>
            <person name="Grauke L."/>
            <person name="Grimwood J."/>
            <person name="Schmutz J."/>
            <person name="Randall J.J."/>
        </authorList>
    </citation>
    <scope>NUCLEOTIDE SEQUENCE</scope>
    <source>
        <tissue evidence="17">Leaf</tissue>
    </source>
</reference>
<evidence type="ECO:0000256" key="9">
    <source>
        <dbReference type="ARBA" id="ARBA00023180"/>
    </source>
</evidence>
<evidence type="ECO:0000256" key="8">
    <source>
        <dbReference type="ARBA" id="ARBA00023170"/>
    </source>
</evidence>
<feature type="domain" description="Cupin type-1" evidence="15">
    <location>
        <begin position="53"/>
        <end position="199"/>
    </location>
</feature>
<dbReference type="SUPFAM" id="SSF51182">
    <property type="entry name" value="RmlC-like cupins"/>
    <property type="match status" value="1"/>
</dbReference>
<evidence type="ECO:0000256" key="11">
    <source>
        <dbReference type="PIRSR" id="PIRSR601929-1"/>
    </source>
</evidence>
<feature type="signal peptide" evidence="14">
    <location>
        <begin position="1"/>
        <end position="18"/>
    </location>
</feature>
<feature type="chain" id="PRO_5035960532" description="Germin-like protein" evidence="14">
    <location>
        <begin position="19"/>
        <end position="209"/>
    </location>
</feature>
<evidence type="ECO:0000313" key="16">
    <source>
        <dbReference type="EMBL" id="KAG6658192.1"/>
    </source>
</evidence>
<keyword evidence="10 11" id="KW-0464">Manganese</keyword>
<dbReference type="Proteomes" id="UP000811246">
    <property type="component" value="Chromosome 4"/>
</dbReference>
<keyword evidence="3 14" id="KW-0052">Apoplast</keyword>
<evidence type="ECO:0000256" key="12">
    <source>
        <dbReference type="PIRSR" id="PIRSR601929-2"/>
    </source>
</evidence>
<evidence type="ECO:0000256" key="13">
    <source>
        <dbReference type="PIRSR" id="PIRSR601929-3"/>
    </source>
</evidence>
<dbReference type="EMBL" id="CM031812">
    <property type="protein sequence ID" value="KAG6658192.1"/>
    <property type="molecule type" value="Genomic_DNA"/>
</dbReference>
<feature type="binding site" evidence="12">
    <location>
        <position position="108"/>
    </location>
    <ligand>
        <name>Mn(2+)</name>
        <dbReference type="ChEBI" id="CHEBI:29035"/>
    </ligand>
</feature>
<reference evidence="16" key="1">
    <citation type="submission" date="2020-12" db="EMBL/GenBank/DDBJ databases">
        <title>WGS assembly of Carya illinoinensis cv. Pawnee.</title>
        <authorList>
            <person name="Platts A."/>
            <person name="Shu S."/>
            <person name="Wright S."/>
            <person name="Barry K."/>
            <person name="Edger P."/>
            <person name="Pires J.C."/>
            <person name="Schmutz J."/>
        </authorList>
    </citation>
    <scope>NUCLEOTIDE SEQUENCE</scope>
    <source>
        <tissue evidence="16">Leaf</tissue>
    </source>
</reference>
<dbReference type="InterPro" id="IPR011051">
    <property type="entry name" value="RmlC_Cupin_sf"/>
</dbReference>
<feature type="disulfide bond" evidence="13">
    <location>
        <begin position="24"/>
        <end position="39"/>
    </location>
</feature>
<feature type="binding site" evidence="12">
    <location>
        <position position="101"/>
    </location>
    <ligand>
        <name>Mn(2+)</name>
        <dbReference type="ChEBI" id="CHEBI:29035"/>
    </ligand>
</feature>
<evidence type="ECO:0000313" key="18">
    <source>
        <dbReference type="Proteomes" id="UP000811609"/>
    </source>
</evidence>
<feature type="binding site" evidence="12">
    <location>
        <position position="103"/>
    </location>
    <ligand>
        <name>Mn(2+)</name>
        <dbReference type="ChEBI" id="CHEBI:29035"/>
    </ligand>
</feature>
<dbReference type="Proteomes" id="UP000811609">
    <property type="component" value="Chromosome 4"/>
</dbReference>
<sequence length="209" mass="21585">MISPVIFIFSLLLSTSHAAVQDFCVADLEAPESPAGYACKKPAAVTVNDFVFSGLGIPGDTSNIIKAGVTTAFASDFPGVNGLGISLARADIAVGGVIPFHTHPGGSEVLLVVEGTIFAGFVSSANDVYTQTLQKGDIMVFPQGLLHFQINSGSSTAVGFVSFSSATPGLQLLPYALFKNDLPTDIIAATTFLDEDQIMKLKAVLGGTG</sequence>
<accession>A0A8T1QW81</accession>
<keyword evidence="7 13" id="KW-1015">Disulfide bond</keyword>
<dbReference type="GO" id="GO:0030145">
    <property type="term" value="F:manganese ion binding"/>
    <property type="evidence" value="ECO:0007669"/>
    <property type="project" value="UniProtKB-UniRule"/>
</dbReference>
<dbReference type="SMART" id="SM00835">
    <property type="entry name" value="Cupin_1"/>
    <property type="match status" value="1"/>
</dbReference>
<dbReference type="GO" id="GO:0048046">
    <property type="term" value="C:apoplast"/>
    <property type="evidence" value="ECO:0007669"/>
    <property type="project" value="UniProtKB-SubCell"/>
</dbReference>
<evidence type="ECO:0000256" key="5">
    <source>
        <dbReference type="ARBA" id="ARBA00022723"/>
    </source>
</evidence>
<evidence type="ECO:0000256" key="6">
    <source>
        <dbReference type="ARBA" id="ARBA00022729"/>
    </source>
</evidence>
<dbReference type="InterPro" id="IPR014710">
    <property type="entry name" value="RmlC-like_jellyroll"/>
</dbReference>
<comment type="subcellular location">
    <subcellularLocation>
        <location evidence="1 14">Secreted</location>
        <location evidence="1 14">Extracellular space</location>
        <location evidence="1 14">Apoplast</location>
    </subcellularLocation>
</comment>
<evidence type="ECO:0000256" key="1">
    <source>
        <dbReference type="ARBA" id="ARBA00004271"/>
    </source>
</evidence>
<evidence type="ECO:0000256" key="4">
    <source>
        <dbReference type="ARBA" id="ARBA00022525"/>
    </source>
</evidence>
<evidence type="ECO:0000256" key="7">
    <source>
        <dbReference type="ARBA" id="ARBA00023157"/>
    </source>
</evidence>
<name>A0A8T1QW81_CARIL</name>
<dbReference type="Gene3D" id="2.60.120.10">
    <property type="entry name" value="Jelly Rolls"/>
    <property type="match status" value="1"/>
</dbReference>
<comment type="caution">
    <text evidence="16">The sequence shown here is derived from an EMBL/GenBank/DDBJ whole genome shotgun (WGS) entry which is preliminary data.</text>
</comment>
<evidence type="ECO:0000313" key="17">
    <source>
        <dbReference type="EMBL" id="KAG6718272.1"/>
    </source>
</evidence>
<keyword evidence="9" id="KW-0325">Glycoprotein</keyword>
<evidence type="ECO:0000259" key="15">
    <source>
        <dbReference type="SMART" id="SM00835"/>
    </source>
</evidence>
<dbReference type="Pfam" id="PF00190">
    <property type="entry name" value="Cupin_1"/>
    <property type="match status" value="1"/>
</dbReference>
<dbReference type="EMBL" id="CM031828">
    <property type="protein sequence ID" value="KAG6718272.1"/>
    <property type="molecule type" value="Genomic_DNA"/>
</dbReference>
<dbReference type="AlphaFoldDB" id="A0A8T1QW81"/>
<feature type="binding site" evidence="12">
    <location>
        <position position="147"/>
    </location>
    <ligand>
        <name>Mn(2+)</name>
        <dbReference type="ChEBI" id="CHEBI:29035"/>
    </ligand>
</feature>
<proteinExistence type="inferred from homology"/>
<evidence type="ECO:0000256" key="3">
    <source>
        <dbReference type="ARBA" id="ARBA00022523"/>
    </source>
</evidence>
<keyword evidence="4 14" id="KW-0964">Secreted</keyword>
<dbReference type="InterPro" id="IPR001929">
    <property type="entry name" value="Germin"/>
</dbReference>
<organism evidence="16 18">
    <name type="scientific">Carya illinoinensis</name>
    <name type="common">Pecan</name>
    <dbReference type="NCBI Taxonomy" id="32201"/>
    <lineage>
        <taxon>Eukaryota</taxon>
        <taxon>Viridiplantae</taxon>
        <taxon>Streptophyta</taxon>
        <taxon>Embryophyta</taxon>
        <taxon>Tracheophyta</taxon>
        <taxon>Spermatophyta</taxon>
        <taxon>Magnoliopsida</taxon>
        <taxon>eudicotyledons</taxon>
        <taxon>Gunneridae</taxon>
        <taxon>Pentapetalae</taxon>
        <taxon>rosids</taxon>
        <taxon>fabids</taxon>
        <taxon>Fagales</taxon>
        <taxon>Juglandaceae</taxon>
        <taxon>Carya</taxon>
    </lineage>
</organism>
<keyword evidence="18" id="KW-1185">Reference proteome</keyword>
<evidence type="ECO:0000256" key="2">
    <source>
        <dbReference type="ARBA" id="ARBA00007456"/>
    </source>
</evidence>
<evidence type="ECO:0000256" key="10">
    <source>
        <dbReference type="ARBA" id="ARBA00023211"/>
    </source>
</evidence>
<keyword evidence="6 14" id="KW-0732">Signal</keyword>